<feature type="signal peptide" evidence="5">
    <location>
        <begin position="1"/>
        <end position="19"/>
    </location>
</feature>
<evidence type="ECO:0000313" key="7">
    <source>
        <dbReference type="Ensembl" id="ENSDLAP00005037710.2"/>
    </source>
</evidence>
<dbReference type="PRINTS" id="PR00007">
    <property type="entry name" value="COMPLEMNTC1Q"/>
</dbReference>
<organism evidence="7 8">
    <name type="scientific">Dicentrarchus labrax</name>
    <name type="common">European seabass</name>
    <name type="synonym">Morone labrax</name>
    <dbReference type="NCBI Taxonomy" id="13489"/>
    <lineage>
        <taxon>Eukaryota</taxon>
        <taxon>Metazoa</taxon>
        <taxon>Chordata</taxon>
        <taxon>Craniata</taxon>
        <taxon>Vertebrata</taxon>
        <taxon>Euteleostomi</taxon>
        <taxon>Actinopterygii</taxon>
        <taxon>Neopterygii</taxon>
        <taxon>Teleostei</taxon>
        <taxon>Neoteleostei</taxon>
        <taxon>Acanthomorphata</taxon>
        <taxon>Eupercaria</taxon>
        <taxon>Moronidae</taxon>
        <taxon>Dicentrarchus</taxon>
    </lineage>
</organism>
<dbReference type="PANTHER" id="PTHR22923:SF102">
    <property type="entry name" value="CEREBELLIN 13-RELATED"/>
    <property type="match status" value="1"/>
</dbReference>
<dbReference type="SUPFAM" id="SSF49842">
    <property type="entry name" value="TNF-like"/>
    <property type="match status" value="1"/>
</dbReference>
<dbReference type="PANTHER" id="PTHR22923">
    <property type="entry name" value="CEREBELLIN-RELATED"/>
    <property type="match status" value="1"/>
</dbReference>
<dbReference type="GeneTree" id="ENSGT00940000163520"/>
<dbReference type="AlphaFoldDB" id="A0A8C4H5X1"/>
<dbReference type="RefSeq" id="XP_051266398.1">
    <property type="nucleotide sequence ID" value="XM_051410438.1"/>
</dbReference>
<evidence type="ECO:0000256" key="2">
    <source>
        <dbReference type="ARBA" id="ARBA00022525"/>
    </source>
</evidence>
<gene>
    <name evidence="7" type="primary">LOC127369255</name>
</gene>
<dbReference type="GO" id="GO:0005576">
    <property type="term" value="C:extracellular region"/>
    <property type="evidence" value="ECO:0007669"/>
    <property type="project" value="UniProtKB-SubCell"/>
</dbReference>
<evidence type="ECO:0000313" key="8">
    <source>
        <dbReference type="Proteomes" id="UP000694389"/>
    </source>
</evidence>
<sequence>MRSAAVFLVYLLCLHWTWAQGETGGVAGDDIQGVKATHDQSGTQTNITPDIWAELKELRDMAIEQKVELRNSKSMIEKLEQENTVLESRMIASEKVVKDLQRENIVLEARMNASEKAVAELKRENEDLLARITASENKNMVLETRINAGEKAVAELKRENEDLLARITASENKNMVLEARMSSSENEVEELKRENADRPKVAFSLGLTDAGSVGPFNTAITLKFSKVFTNIGQAYNPTTGIFTAPVTGAYYFRFTLWDHRSSVCMSVNLFQNDKKMMYNSDCNDSHSYITMSNALVLQLEKGDVIYLVLSAGYSLSDDIDNRTTFDGFLLFPL</sequence>
<comment type="subcellular location">
    <subcellularLocation>
        <location evidence="1">Secreted</location>
    </subcellularLocation>
</comment>
<dbReference type="Ensembl" id="ENSDLAT00005040254.2">
    <property type="protein sequence ID" value="ENSDLAP00005037710.2"/>
    <property type="gene ID" value="ENSDLAG00005016825.2"/>
</dbReference>
<dbReference type="Gene3D" id="1.20.5.340">
    <property type="match status" value="1"/>
</dbReference>
<keyword evidence="8" id="KW-1185">Reference proteome</keyword>
<evidence type="ECO:0000256" key="5">
    <source>
        <dbReference type="SAM" id="SignalP"/>
    </source>
</evidence>
<feature type="chain" id="PRO_5035855651" description="C1q domain-containing protein" evidence="5">
    <location>
        <begin position="20"/>
        <end position="333"/>
    </location>
</feature>
<feature type="coiled-coil region" evidence="4">
    <location>
        <begin position="62"/>
        <end position="194"/>
    </location>
</feature>
<dbReference type="PROSITE" id="PS50871">
    <property type="entry name" value="C1Q"/>
    <property type="match status" value="1"/>
</dbReference>
<feature type="domain" description="C1q" evidence="6">
    <location>
        <begin position="196"/>
        <end position="333"/>
    </location>
</feature>
<keyword evidence="3 5" id="KW-0732">Signal</keyword>
<name>A0A8C4H5X1_DICLA</name>
<dbReference type="SMART" id="SM00110">
    <property type="entry name" value="C1Q"/>
    <property type="match status" value="1"/>
</dbReference>
<dbReference type="Pfam" id="PF00386">
    <property type="entry name" value="C1q"/>
    <property type="match status" value="1"/>
</dbReference>
<dbReference type="GeneID" id="127369255"/>
<reference evidence="7" key="2">
    <citation type="submission" date="2025-09" db="UniProtKB">
        <authorList>
            <consortium name="Ensembl"/>
        </authorList>
    </citation>
    <scope>IDENTIFICATION</scope>
</reference>
<keyword evidence="4" id="KW-0175">Coiled coil</keyword>
<dbReference type="InterPro" id="IPR008983">
    <property type="entry name" value="Tumour_necrosis_fac-like_dom"/>
</dbReference>
<evidence type="ECO:0000256" key="1">
    <source>
        <dbReference type="ARBA" id="ARBA00004613"/>
    </source>
</evidence>
<reference evidence="7" key="1">
    <citation type="submission" date="2025-08" db="UniProtKB">
        <authorList>
            <consortium name="Ensembl"/>
        </authorList>
    </citation>
    <scope>IDENTIFICATION</scope>
</reference>
<dbReference type="Gene3D" id="2.60.120.40">
    <property type="match status" value="1"/>
</dbReference>
<evidence type="ECO:0000259" key="6">
    <source>
        <dbReference type="PROSITE" id="PS50871"/>
    </source>
</evidence>
<dbReference type="InterPro" id="IPR001073">
    <property type="entry name" value="C1q_dom"/>
</dbReference>
<keyword evidence="2" id="KW-0964">Secreted</keyword>
<dbReference type="Proteomes" id="UP000694389">
    <property type="component" value="Unassembled WGS sequence"/>
</dbReference>
<evidence type="ECO:0000256" key="4">
    <source>
        <dbReference type="SAM" id="Coils"/>
    </source>
</evidence>
<protein>
    <recommendedName>
        <fullName evidence="6">C1q domain-containing protein</fullName>
    </recommendedName>
</protein>
<proteinExistence type="predicted"/>
<accession>A0A8C4H5X1</accession>
<dbReference type="InterPro" id="IPR050822">
    <property type="entry name" value="Cerebellin_Synaptic_Org"/>
</dbReference>
<evidence type="ECO:0000256" key="3">
    <source>
        <dbReference type="ARBA" id="ARBA00022729"/>
    </source>
</evidence>